<dbReference type="AlphaFoldDB" id="E7DAI4"/>
<dbReference type="Pfam" id="PF05920">
    <property type="entry name" value="Homeobox_KN"/>
    <property type="match status" value="1"/>
</dbReference>
<evidence type="ECO:0000259" key="7">
    <source>
        <dbReference type="Pfam" id="PF12731"/>
    </source>
</evidence>
<evidence type="ECO:0000256" key="4">
    <source>
        <dbReference type="ARBA" id="ARBA00023242"/>
    </source>
</evidence>
<dbReference type="InterPro" id="IPR024333">
    <property type="entry name" value="Mating-type_A-alpha/beta_1_N"/>
</dbReference>
<keyword evidence="4" id="KW-0539">Nucleus</keyword>
<dbReference type="SUPFAM" id="SSF46689">
    <property type="entry name" value="Homeodomain-like"/>
    <property type="match status" value="1"/>
</dbReference>
<dbReference type="Gene3D" id="1.10.10.60">
    <property type="entry name" value="Homeodomain-like"/>
    <property type="match status" value="1"/>
</dbReference>
<dbReference type="EMBL" id="HQ188442">
    <property type="protein sequence ID" value="ADN97188.1"/>
    <property type="molecule type" value="Genomic_DNA"/>
</dbReference>
<feature type="domain" description="KN homeodomain" evidence="6">
    <location>
        <begin position="156"/>
        <end position="194"/>
    </location>
</feature>
<dbReference type="InterPro" id="IPR001356">
    <property type="entry name" value="HD"/>
</dbReference>
<dbReference type="CDD" id="cd00086">
    <property type="entry name" value="homeodomain"/>
    <property type="match status" value="1"/>
</dbReference>
<dbReference type="GO" id="GO:0003677">
    <property type="term" value="F:DNA binding"/>
    <property type="evidence" value="ECO:0007669"/>
    <property type="project" value="UniProtKB-KW"/>
</dbReference>
<dbReference type="InterPro" id="IPR008422">
    <property type="entry name" value="KN_HD"/>
</dbReference>
<evidence type="ECO:0000256" key="2">
    <source>
        <dbReference type="ARBA" id="ARBA00023125"/>
    </source>
</evidence>
<evidence type="ECO:0000259" key="6">
    <source>
        <dbReference type="Pfam" id="PF05920"/>
    </source>
</evidence>
<name>E7DAI4_PHACH</name>
<dbReference type="VEuPathDB" id="FungiDB:AGR57_12117"/>
<organism evidence="8">
    <name type="scientific">Phanerodontia chrysosporium</name>
    <name type="common">White-rot fungus</name>
    <name type="synonym">Sporotrichum pruinosum</name>
    <dbReference type="NCBI Taxonomy" id="2822231"/>
    <lineage>
        <taxon>Eukaryota</taxon>
        <taxon>Fungi</taxon>
        <taxon>Dikarya</taxon>
        <taxon>Basidiomycota</taxon>
        <taxon>Agaricomycotina</taxon>
        <taxon>Agaricomycetes</taxon>
        <taxon>Polyporales</taxon>
        <taxon>Phanerochaetaceae</taxon>
        <taxon>Phanerodontia</taxon>
    </lineage>
</organism>
<protein>
    <submittedName>
        <fullName evidence="8">A1 mating-type protein</fullName>
    </submittedName>
</protein>
<dbReference type="InterPro" id="IPR009057">
    <property type="entry name" value="Homeodomain-like_sf"/>
</dbReference>
<feature type="region of interest" description="Disordered" evidence="5">
    <location>
        <begin position="477"/>
        <end position="496"/>
    </location>
</feature>
<accession>E7DAI4</accession>
<feature type="region of interest" description="Disordered" evidence="5">
    <location>
        <begin position="399"/>
        <end position="445"/>
    </location>
</feature>
<feature type="domain" description="Mating-type protein A-alpha/beta 1 N-terminal" evidence="7">
    <location>
        <begin position="16"/>
        <end position="97"/>
    </location>
</feature>
<sequence length="632" mass="69104">MPSNSRDVIDYTTVSLRRQLLQAEEDFLNSITLDDAALEEFDEKWSILCEEFRTAIEAGIVDDALRELGLSISYRIATLADNLVELRTQQDAETTTFTAEVEALLSKLTIDEIIEPTPHSDSSTSLPSSKPVVRPRKAASYSGNTLPPVISPAYDWILENIQNPYPSASVKSTVALRAGVSVRTISDWFKSVRRHIGWVSLVKQHFNNSRTLAVAAAERVFSTSCDIHSVAVDVAAEFHAIHSRLMNLYPEVHERTATPSLDIFQPNPIRSSTRSPSPLYHISSKIPRSPGCSSVDSDDVHRIYPSSPSLVYASSDSGDDDLPSPCLQHFCYTSDIAKSFANDKTFGDEGSRCVKLILSGPTHTSVSSHVATIRETQNRRPDMSETCASPPITPPFTMTCSPLGYRKRRRGSGVDKLPPCKRVRVGGTINTETPPMLSQSRPAAHNQTTLVISESLLREDVHDFDRTLHDSSALLQGRSQSVDSHSRQTCNSPLADPHSVGSNVAVNIVNATPSTELRPCCASASGLPLSPEALQCMLDEIMTTFAAGSAYGTESGSASSSLIEYPLLQGRSAKLSLEQRIDIESLLFHSTTLEPAVDEHASWPPLVTSMQYPVLETASLHMEARYLHATSQ</sequence>
<dbReference type="GO" id="GO:0006355">
    <property type="term" value="P:regulation of DNA-templated transcription"/>
    <property type="evidence" value="ECO:0007669"/>
    <property type="project" value="InterPro"/>
</dbReference>
<keyword evidence="3" id="KW-0371">Homeobox</keyword>
<feature type="compositionally biased region" description="Polar residues" evidence="5">
    <location>
        <begin position="477"/>
        <end position="492"/>
    </location>
</feature>
<evidence type="ECO:0000256" key="1">
    <source>
        <dbReference type="ARBA" id="ARBA00005800"/>
    </source>
</evidence>
<evidence type="ECO:0000256" key="3">
    <source>
        <dbReference type="ARBA" id="ARBA00023155"/>
    </source>
</evidence>
<reference evidence="8" key="1">
    <citation type="journal article" date="2011" name="Eukaryot. Cell">
        <title>A single mating-type locus composed of homeodomain genes promotes nuclear migration and heterokaryosis in the white-rot fungus Phanerochaete chrysosporium.</title>
        <authorList>
            <person name="James T.Y."/>
            <person name="Lee M."/>
            <person name="van Diepen L.T."/>
        </authorList>
    </citation>
    <scope>NUCLEOTIDE SEQUENCE</scope>
    <source>
        <strain evidence="8">ME-OC-11_c7</strain>
    </source>
</reference>
<feature type="compositionally biased region" description="Polar residues" evidence="5">
    <location>
        <begin position="428"/>
        <end position="445"/>
    </location>
</feature>
<evidence type="ECO:0000256" key="5">
    <source>
        <dbReference type="SAM" id="MobiDB-lite"/>
    </source>
</evidence>
<keyword evidence="2" id="KW-0238">DNA-binding</keyword>
<comment type="similarity">
    <text evidence="1">Belongs to the TALE/M-ATYP homeobox family.</text>
</comment>
<evidence type="ECO:0000313" key="8">
    <source>
        <dbReference type="EMBL" id="ADN97188.1"/>
    </source>
</evidence>
<dbReference type="Pfam" id="PF12731">
    <property type="entry name" value="Mating_N"/>
    <property type="match status" value="1"/>
</dbReference>
<proteinExistence type="inferred from homology"/>